<evidence type="ECO:0000256" key="1">
    <source>
        <dbReference type="ARBA" id="ARBA00022528"/>
    </source>
</evidence>
<evidence type="ECO:0000259" key="3">
    <source>
        <dbReference type="Pfam" id="PF00005"/>
    </source>
</evidence>
<dbReference type="Pfam" id="PF14510">
    <property type="entry name" value="ABC_trans_N"/>
    <property type="match status" value="1"/>
</dbReference>
<comment type="caution">
    <text evidence="5">The sequence shown here is derived from an EMBL/GenBank/DDBJ whole genome shotgun (WGS) entry which is preliminary data.</text>
</comment>
<feature type="domain" description="Pleiotropic ABC efflux transporter N-terminal" evidence="4">
    <location>
        <begin position="93"/>
        <end position="127"/>
    </location>
</feature>
<dbReference type="Pfam" id="PF00005">
    <property type="entry name" value="ABC_tran"/>
    <property type="match status" value="1"/>
</dbReference>
<organism evidence="5 6">
    <name type="scientific">Adiantum capillus-veneris</name>
    <name type="common">Maidenhair fern</name>
    <dbReference type="NCBI Taxonomy" id="13818"/>
    <lineage>
        <taxon>Eukaryota</taxon>
        <taxon>Viridiplantae</taxon>
        <taxon>Streptophyta</taxon>
        <taxon>Embryophyta</taxon>
        <taxon>Tracheophyta</taxon>
        <taxon>Polypodiopsida</taxon>
        <taxon>Polypodiidae</taxon>
        <taxon>Polypodiales</taxon>
        <taxon>Pteridineae</taxon>
        <taxon>Pteridaceae</taxon>
        <taxon>Vittarioideae</taxon>
        <taxon>Adiantum</taxon>
    </lineage>
</organism>
<accession>A0A9D4UNG1</accession>
<dbReference type="InterPro" id="IPR027417">
    <property type="entry name" value="P-loop_NTPase"/>
</dbReference>
<name>A0A9D4UNG1_ADICA</name>
<dbReference type="Gene3D" id="3.40.50.300">
    <property type="entry name" value="P-loop containing nucleotide triphosphate hydrolases"/>
    <property type="match status" value="1"/>
</dbReference>
<dbReference type="SUPFAM" id="SSF52540">
    <property type="entry name" value="P-loop containing nucleoside triphosphate hydrolases"/>
    <property type="match status" value="2"/>
</dbReference>
<evidence type="ECO:0000259" key="4">
    <source>
        <dbReference type="Pfam" id="PF14510"/>
    </source>
</evidence>
<evidence type="ECO:0000256" key="2">
    <source>
        <dbReference type="SAM" id="MobiDB-lite"/>
    </source>
</evidence>
<dbReference type="Proteomes" id="UP000886520">
    <property type="component" value="Chromosome 13"/>
</dbReference>
<protein>
    <recommendedName>
        <fullName evidence="7">ABC transporter domain-containing protein</fullName>
    </recommendedName>
</protein>
<keyword evidence="1" id="KW-0150">Chloroplast</keyword>
<dbReference type="InterPro" id="IPR003439">
    <property type="entry name" value="ABC_transporter-like_ATP-bd"/>
</dbReference>
<feature type="compositionally biased region" description="Low complexity" evidence="2">
    <location>
        <begin position="11"/>
        <end position="23"/>
    </location>
</feature>
<gene>
    <name evidence="5" type="ORF">GOP47_0013400</name>
</gene>
<reference evidence="5" key="1">
    <citation type="submission" date="2021-01" db="EMBL/GenBank/DDBJ databases">
        <title>Adiantum capillus-veneris genome.</title>
        <authorList>
            <person name="Fang Y."/>
            <person name="Liao Q."/>
        </authorList>
    </citation>
    <scope>NUCLEOTIDE SEQUENCE</scope>
    <source>
        <strain evidence="5">H3</strain>
        <tissue evidence="5">Leaf</tissue>
    </source>
</reference>
<dbReference type="AlphaFoldDB" id="A0A9D4UNG1"/>
<evidence type="ECO:0000313" key="6">
    <source>
        <dbReference type="Proteomes" id="UP000886520"/>
    </source>
</evidence>
<dbReference type="EMBL" id="JABFUD020000013">
    <property type="protein sequence ID" value="KAI5071149.1"/>
    <property type="molecule type" value="Genomic_DNA"/>
</dbReference>
<dbReference type="InterPro" id="IPR029481">
    <property type="entry name" value="ABC_trans_N"/>
</dbReference>
<keyword evidence="6" id="KW-1185">Reference proteome</keyword>
<sequence>MASSSIDNGIAASSPTAAPANPSFSCAADHDDEALRSRWAALEKLPMYNRLRKGFLHHIDPTGAIIHEEVDIAKLGYTERQQLLEKVMLDIEKDNEHFLRKLHERIDNVGIDLPKIEVRFEHLNVEADVPVGCRALLANSYQLYIQFDRVLPILKDVSGIIRPSRLTLLLGPPSSGKTTLLQALAGKLSPDLRVSGNITSNGHKMTQFVPQRTSAYISQHDTQYGMMTMRETLNFSGRCRGVGTRYDMLVELLRREKRAGIKPDTDIDVFMKATSIAGQEESIITDYVLKILSLDICADTMVGDQMKRGISGGQKKRLTTGEMLVGPAKALFMVLTAPLHFR</sequence>
<evidence type="ECO:0000313" key="5">
    <source>
        <dbReference type="EMBL" id="KAI5071149.1"/>
    </source>
</evidence>
<proteinExistence type="predicted"/>
<keyword evidence="1" id="KW-0934">Plastid</keyword>
<feature type="domain" description="ABC transporter" evidence="3">
    <location>
        <begin position="154"/>
        <end position="331"/>
    </location>
</feature>
<dbReference type="GO" id="GO:0005524">
    <property type="term" value="F:ATP binding"/>
    <property type="evidence" value="ECO:0007669"/>
    <property type="project" value="InterPro"/>
</dbReference>
<dbReference type="PANTHER" id="PTHR48040">
    <property type="entry name" value="PLEIOTROPIC DRUG RESISTANCE PROTEIN 1-LIKE ISOFORM X1"/>
    <property type="match status" value="1"/>
</dbReference>
<feature type="region of interest" description="Disordered" evidence="2">
    <location>
        <begin position="1"/>
        <end position="23"/>
    </location>
</feature>
<dbReference type="PANTHER" id="PTHR48040:SF13">
    <property type="entry name" value="ABC TRANSPORTER G FAMILY MEMBER 31"/>
    <property type="match status" value="1"/>
</dbReference>
<evidence type="ECO:0008006" key="7">
    <source>
        <dbReference type="Google" id="ProtNLM"/>
    </source>
</evidence>
<dbReference type="GO" id="GO:0016887">
    <property type="term" value="F:ATP hydrolysis activity"/>
    <property type="evidence" value="ECO:0007669"/>
    <property type="project" value="InterPro"/>
</dbReference>
<dbReference type="OrthoDB" id="1187203at2759"/>